<dbReference type="InterPro" id="IPR039769">
    <property type="entry name" value="Bud23-like"/>
</dbReference>
<dbReference type="GO" id="GO:0005730">
    <property type="term" value="C:nucleolus"/>
    <property type="evidence" value="ECO:0007669"/>
    <property type="project" value="UniProtKB-ARBA"/>
</dbReference>
<dbReference type="Pfam" id="PF08241">
    <property type="entry name" value="Methyltransf_11"/>
    <property type="match status" value="1"/>
</dbReference>
<evidence type="ECO:0000256" key="1">
    <source>
        <dbReference type="ARBA" id="ARBA00004123"/>
    </source>
</evidence>
<keyword evidence="5" id="KW-0489">Methyltransferase</keyword>
<evidence type="ECO:0000256" key="2">
    <source>
        <dbReference type="ARBA" id="ARBA00004496"/>
    </source>
</evidence>
<evidence type="ECO:0000256" key="14">
    <source>
        <dbReference type="ARBA" id="ARBA00081208"/>
    </source>
</evidence>
<evidence type="ECO:0000256" key="12">
    <source>
        <dbReference type="ARBA" id="ARBA00074415"/>
    </source>
</evidence>
<keyword evidence="6" id="KW-0808">Transferase</keyword>
<dbReference type="Proteomes" id="UP000694867">
    <property type="component" value="Unplaced"/>
</dbReference>
<evidence type="ECO:0000256" key="10">
    <source>
        <dbReference type="ARBA" id="ARBA00059355"/>
    </source>
</evidence>
<dbReference type="FunFam" id="3.40.50.150:FF:000017">
    <property type="entry name" value="probable 18S rRNA (Guanine-N(7))-methyltransferase"/>
    <property type="match status" value="1"/>
</dbReference>
<name>A0AAJ7WJ59_9ACAR</name>
<evidence type="ECO:0000259" key="16">
    <source>
        <dbReference type="Pfam" id="PF08241"/>
    </source>
</evidence>
<evidence type="ECO:0000256" key="6">
    <source>
        <dbReference type="ARBA" id="ARBA00022679"/>
    </source>
</evidence>
<comment type="similarity">
    <text evidence="3">Belongs to the class I-like SAM-binding methyltransferase superfamily. BUD23/WBSCR22 family.</text>
</comment>
<feature type="compositionally biased region" description="Basic residues" evidence="15">
    <location>
        <begin position="229"/>
        <end position="240"/>
    </location>
</feature>
<evidence type="ECO:0000256" key="8">
    <source>
        <dbReference type="ARBA" id="ARBA00023242"/>
    </source>
</evidence>
<feature type="region of interest" description="Disordered" evidence="15">
    <location>
        <begin position="227"/>
        <end position="276"/>
    </location>
</feature>
<evidence type="ECO:0000313" key="18">
    <source>
        <dbReference type="Proteomes" id="UP000694867"/>
    </source>
</evidence>
<reference evidence="19" key="1">
    <citation type="submission" date="2025-08" db="UniProtKB">
        <authorList>
            <consortium name="RefSeq"/>
        </authorList>
    </citation>
    <scope>IDENTIFICATION</scope>
</reference>
<dbReference type="Gene3D" id="3.40.50.150">
    <property type="entry name" value="Vaccinia Virus protein VP39"/>
    <property type="match status" value="1"/>
</dbReference>
<comment type="function">
    <text evidence="10">S-adenosyl-L-methionine-dependent methyltransferase that specifically methylates the N(7) position of a guanine in 18S rRNA. Requires the methyltransferase adapter protein TRM112 for full rRNA methyltransferase activity. Involved in the pre-rRNA processing steps leading to small-subunit rRNA production independently of its RNA-modifying catalytic activity. Important for biogenesis end export of the 40S ribosomal subunit independent on its methyltransferase activity. Locus-specific steroid receptor coactivator. Potentiates transactivation by glucocorticoid (NR3C1), mineralocorticoid (NR3C2), androgen (AR) and progesterone (PGR) receptors. Required for the maintenance of open chromatin at the TSC22D3/GILZ locus to facilitate NR3C1 loading on the response elements. Required for maintenance of dimethylation on histone H3 'Lys-79' (H3K79me2), although direct histone methyltransferase activity is not observed in vitro.</text>
</comment>
<dbReference type="PANTHER" id="PTHR12734:SF0">
    <property type="entry name" value="18S RRNA (GUANINE-N(7))-METHYLTRANSFERASE-RELATED"/>
    <property type="match status" value="1"/>
</dbReference>
<gene>
    <name evidence="19" type="primary">LOC100899394</name>
</gene>
<evidence type="ECO:0000256" key="4">
    <source>
        <dbReference type="ARBA" id="ARBA00022490"/>
    </source>
</evidence>
<keyword evidence="4" id="KW-0963">Cytoplasm</keyword>
<dbReference type="GO" id="GO:0070476">
    <property type="term" value="P:rRNA (guanine-N7)-methylation"/>
    <property type="evidence" value="ECO:0007669"/>
    <property type="project" value="InterPro"/>
</dbReference>
<comment type="subcellular location">
    <subcellularLocation>
        <location evidence="2">Cytoplasm</location>
    </subcellularLocation>
    <subcellularLocation>
        <location evidence="1">Nucleus</location>
    </subcellularLocation>
</comment>
<evidence type="ECO:0000256" key="5">
    <source>
        <dbReference type="ARBA" id="ARBA00022603"/>
    </source>
</evidence>
<protein>
    <recommendedName>
        <fullName evidence="12">18S rRNA (guanine-N(7))-methyltransferase</fullName>
    </recommendedName>
    <alternativeName>
        <fullName evidence="14">Bud site selection protein 23 homolog</fullName>
    </alternativeName>
    <alternativeName>
        <fullName evidence="13">rRNA methyltransferase and ribosome maturation factor</fullName>
    </alternativeName>
</protein>
<dbReference type="CDD" id="cd02440">
    <property type="entry name" value="AdoMet_MTases"/>
    <property type="match status" value="1"/>
</dbReference>
<evidence type="ECO:0000259" key="17">
    <source>
        <dbReference type="Pfam" id="PF12589"/>
    </source>
</evidence>
<dbReference type="InterPro" id="IPR029063">
    <property type="entry name" value="SAM-dependent_MTases_sf"/>
</dbReference>
<dbReference type="AlphaFoldDB" id="A0AAJ7WJ59"/>
<evidence type="ECO:0000256" key="15">
    <source>
        <dbReference type="SAM" id="MobiDB-lite"/>
    </source>
</evidence>
<proteinExistence type="inferred from homology"/>
<keyword evidence="18" id="KW-1185">Reference proteome</keyword>
<comment type="catalytic activity">
    <reaction evidence="9">
        <text>a guanosine in 18S rRNA + S-adenosyl-L-methionine = an N(7)-methylguanosine in 18S rRNA + S-adenosyl-L-homocysteine</text>
        <dbReference type="Rhea" id="RHEA:54584"/>
        <dbReference type="Rhea" id="RHEA-COMP:13937"/>
        <dbReference type="Rhea" id="RHEA-COMP:13938"/>
        <dbReference type="ChEBI" id="CHEBI:57856"/>
        <dbReference type="ChEBI" id="CHEBI:59789"/>
        <dbReference type="ChEBI" id="CHEBI:74269"/>
        <dbReference type="ChEBI" id="CHEBI:74480"/>
    </reaction>
</comment>
<evidence type="ECO:0000256" key="11">
    <source>
        <dbReference type="ARBA" id="ARBA00064164"/>
    </source>
</evidence>
<feature type="domain" description="18S rRNA (guanine(1575)-N(7))-methyltransferase Bud23 C-terminal" evidence="17">
    <location>
        <begin position="202"/>
        <end position="272"/>
    </location>
</feature>
<dbReference type="GeneID" id="100899394"/>
<feature type="domain" description="Methyltransferase type 11" evidence="16">
    <location>
        <begin position="56"/>
        <end position="131"/>
    </location>
</feature>
<feature type="compositionally biased region" description="Basic and acidic residues" evidence="15">
    <location>
        <begin position="257"/>
        <end position="266"/>
    </location>
</feature>
<dbReference type="InterPro" id="IPR013216">
    <property type="entry name" value="Methyltransf_11"/>
</dbReference>
<dbReference type="SUPFAM" id="SSF53335">
    <property type="entry name" value="S-adenosyl-L-methionine-dependent methyltransferases"/>
    <property type="match status" value="1"/>
</dbReference>
<comment type="subunit">
    <text evidence="11">Heterodimer with TRMT112; this heterodimerization is necessary for the metabolic stability and activity of the catalytic subunit BUD23. Interacts with GRIP1.</text>
</comment>
<organism evidence="18 19">
    <name type="scientific">Galendromus occidentalis</name>
    <name type="common">western predatory mite</name>
    <dbReference type="NCBI Taxonomy" id="34638"/>
    <lineage>
        <taxon>Eukaryota</taxon>
        <taxon>Metazoa</taxon>
        <taxon>Ecdysozoa</taxon>
        <taxon>Arthropoda</taxon>
        <taxon>Chelicerata</taxon>
        <taxon>Arachnida</taxon>
        <taxon>Acari</taxon>
        <taxon>Parasitiformes</taxon>
        <taxon>Mesostigmata</taxon>
        <taxon>Gamasina</taxon>
        <taxon>Phytoseioidea</taxon>
        <taxon>Phytoseiidae</taxon>
        <taxon>Typhlodrominae</taxon>
        <taxon>Galendromus</taxon>
    </lineage>
</organism>
<dbReference type="InterPro" id="IPR022238">
    <property type="entry name" value="Bud23_C"/>
</dbReference>
<evidence type="ECO:0000256" key="13">
    <source>
        <dbReference type="ARBA" id="ARBA00075516"/>
    </source>
</evidence>
<dbReference type="PANTHER" id="PTHR12734">
    <property type="entry name" value="METHYLTRANSFERASE-RELATED"/>
    <property type="match status" value="1"/>
</dbReference>
<dbReference type="RefSeq" id="XP_028968895.1">
    <property type="nucleotide sequence ID" value="XM_029113062.1"/>
</dbReference>
<dbReference type="GO" id="GO:0005737">
    <property type="term" value="C:cytoplasm"/>
    <property type="evidence" value="ECO:0007669"/>
    <property type="project" value="UniProtKB-SubCell"/>
</dbReference>
<sequence>MARRPEYQAPPEIFYNESEAKKYSQNSRIIGIQSEMSERALELLALPEDAEGLFLLDIGCGSGLSGESISEQGHHWIGMDISAAMLEVAIDREVRGDLIMADMGDGVPFRAGTFDGAISISALQWLCNVDKSYHHPVKRLAKFFSGLYAALSRGSRAVFQFYPESGDQVDLITQQAMKAGFTGGLVIDYPNSAKAKKMFLVLFTGGQQRLPSALGTENEVNHAQFTKREKVRTRNSKNVKSRVEWIKEKKERRRKQGKEAKPDTKYTGRRRAGHGF</sequence>
<keyword evidence="7" id="KW-0949">S-adenosyl-L-methionine</keyword>
<accession>A0AAJ7WJ59</accession>
<evidence type="ECO:0000256" key="7">
    <source>
        <dbReference type="ARBA" id="ARBA00022691"/>
    </source>
</evidence>
<dbReference type="Pfam" id="PF12589">
    <property type="entry name" value="WBS_methylT"/>
    <property type="match status" value="1"/>
</dbReference>
<evidence type="ECO:0000256" key="9">
    <source>
        <dbReference type="ARBA" id="ARBA00050374"/>
    </source>
</evidence>
<dbReference type="KEGG" id="goe:100899394"/>
<evidence type="ECO:0000256" key="3">
    <source>
        <dbReference type="ARBA" id="ARBA00005547"/>
    </source>
</evidence>
<evidence type="ECO:0000313" key="19">
    <source>
        <dbReference type="RefSeq" id="XP_028968895.1"/>
    </source>
</evidence>
<dbReference type="GO" id="GO:0016435">
    <property type="term" value="F:rRNA (guanine) methyltransferase activity"/>
    <property type="evidence" value="ECO:0007669"/>
    <property type="project" value="InterPro"/>
</dbReference>
<feature type="compositionally biased region" description="Basic residues" evidence="15">
    <location>
        <begin position="267"/>
        <end position="276"/>
    </location>
</feature>
<keyword evidence="8" id="KW-0539">Nucleus</keyword>